<dbReference type="InterPro" id="IPR002639">
    <property type="entry name" value="UreF"/>
</dbReference>
<evidence type="ECO:0008006" key="4">
    <source>
        <dbReference type="Google" id="ProtNLM"/>
    </source>
</evidence>
<dbReference type="Gene3D" id="1.10.4190.10">
    <property type="entry name" value="Urease accessory protein UreF"/>
    <property type="match status" value="1"/>
</dbReference>
<evidence type="ECO:0000256" key="2">
    <source>
        <dbReference type="ARBA" id="ARBA00023186"/>
    </source>
</evidence>
<accession>A0A382E4U3</accession>
<evidence type="ECO:0000256" key="1">
    <source>
        <dbReference type="ARBA" id="ARBA00022988"/>
    </source>
</evidence>
<dbReference type="GO" id="GO:0016151">
    <property type="term" value="F:nickel cation binding"/>
    <property type="evidence" value="ECO:0007669"/>
    <property type="project" value="InterPro"/>
</dbReference>
<dbReference type="PANTHER" id="PTHR33620:SF1">
    <property type="entry name" value="UREASE ACCESSORY PROTEIN F"/>
    <property type="match status" value="1"/>
</dbReference>
<dbReference type="PIRSF" id="PIRSF009467">
    <property type="entry name" value="Ureas_acces_UreF"/>
    <property type="match status" value="1"/>
</dbReference>
<protein>
    <recommendedName>
        <fullName evidence="4">Urease accessory protein UreF</fullName>
    </recommendedName>
</protein>
<organism evidence="3">
    <name type="scientific">marine metagenome</name>
    <dbReference type="NCBI Taxonomy" id="408172"/>
    <lineage>
        <taxon>unclassified sequences</taxon>
        <taxon>metagenomes</taxon>
        <taxon>ecological metagenomes</taxon>
    </lineage>
</organism>
<reference evidence="3" key="1">
    <citation type="submission" date="2018-05" db="EMBL/GenBank/DDBJ databases">
        <authorList>
            <person name="Lanie J.A."/>
            <person name="Ng W.-L."/>
            <person name="Kazmierczak K.M."/>
            <person name="Andrzejewski T.M."/>
            <person name="Davidsen T.M."/>
            <person name="Wayne K.J."/>
            <person name="Tettelin H."/>
            <person name="Glass J.I."/>
            <person name="Rusch D."/>
            <person name="Podicherti R."/>
            <person name="Tsui H.-C.T."/>
            <person name="Winkler M.E."/>
        </authorList>
    </citation>
    <scope>NUCLEOTIDE SEQUENCE</scope>
</reference>
<keyword evidence="2" id="KW-0143">Chaperone</keyword>
<evidence type="ECO:0000313" key="3">
    <source>
        <dbReference type="EMBL" id="SVB45011.1"/>
    </source>
</evidence>
<proteinExistence type="predicted"/>
<dbReference type="EMBL" id="UINC01042406">
    <property type="protein sequence ID" value="SVB45011.1"/>
    <property type="molecule type" value="Genomic_DNA"/>
</dbReference>
<gene>
    <name evidence="3" type="ORF">METZ01_LOCUS197865</name>
</gene>
<keyword evidence="1" id="KW-0996">Nickel insertion</keyword>
<dbReference type="InterPro" id="IPR038277">
    <property type="entry name" value="UreF_sf"/>
</dbReference>
<dbReference type="PANTHER" id="PTHR33620">
    <property type="entry name" value="UREASE ACCESSORY PROTEIN F"/>
    <property type="match status" value="1"/>
</dbReference>
<sequence length="222" mass="24442">MFELMHLADSGLPAGGYAFSSGLEGAYHLGLLSSGAALEEFVQCALETAARSDIPFIHSVYVPKEMDVEQLAVMLQLYDAMMTAPAMRRASCTHGKNWLRLLVQLHPRAGLDDLRRWLADTGLPTHFAVLFGATLRSIGFAEGPGSQLFLFQILRDQMSAAVRLGVIGPLEAARRQQGLYEYCARILDEVDGIEYTGATRTAPQLDIAQSLHDHLYSRLFQS</sequence>
<dbReference type="AlphaFoldDB" id="A0A382E4U3"/>
<name>A0A382E4U3_9ZZZZ</name>
<dbReference type="Pfam" id="PF01730">
    <property type="entry name" value="UreF"/>
    <property type="match status" value="1"/>
</dbReference>